<keyword evidence="6" id="KW-0406">Ion transport</keyword>
<dbReference type="InterPro" id="IPR027417">
    <property type="entry name" value="P-loop_NTPase"/>
</dbReference>
<evidence type="ECO:0000256" key="1">
    <source>
        <dbReference type="ARBA" id="ARBA00004202"/>
    </source>
</evidence>
<dbReference type="Pfam" id="PF13476">
    <property type="entry name" value="AAA_23"/>
    <property type="match status" value="1"/>
</dbReference>
<keyword evidence="3" id="KW-1003">Cell membrane</keyword>
<keyword evidence="2" id="KW-0813">Transport</keyword>
<evidence type="ECO:0000256" key="6">
    <source>
        <dbReference type="ARBA" id="ARBA00023065"/>
    </source>
</evidence>
<dbReference type="InterPro" id="IPR003593">
    <property type="entry name" value="AAA+_ATPase"/>
</dbReference>
<accession>A0ABT6N8P1</accession>
<sequence length="255" mass="28894">MIKEKFDQYIRTVSFENAIDKTTKKYPYNIPSILALEKLKELDFHPNVTFVIGENGSGKSTLLEAIAVLYGFNPEGGSKNFNFTTKDTHSGLFEDINLIKGFRSPRDSFFLRAESFYNVASNIDALEEEGGAASLLDSYGGKSLHSQSHGESFMALALNRFRGKGLYILDEPEAALSPSRQLALLSRIHQLVEDDSQFIIATHSPILMAYPHAVIYNIDNGYEETKYTETDHYRVTKEFLMHPDKMLEMIFKKQV</sequence>
<dbReference type="RefSeq" id="WP_281092584.1">
    <property type="nucleotide sequence ID" value="NZ_JARYZI010000001.1"/>
</dbReference>
<feature type="domain" description="AAA+ ATPase" evidence="8">
    <location>
        <begin position="45"/>
        <end position="219"/>
    </location>
</feature>
<dbReference type="SMART" id="SM00382">
    <property type="entry name" value="AAA"/>
    <property type="match status" value="1"/>
</dbReference>
<evidence type="ECO:0000259" key="8">
    <source>
        <dbReference type="SMART" id="SM00382"/>
    </source>
</evidence>
<gene>
    <name evidence="9" type="ORF">QE109_01435</name>
</gene>
<evidence type="ECO:0000313" key="9">
    <source>
        <dbReference type="EMBL" id="MDH8676785.1"/>
    </source>
</evidence>
<evidence type="ECO:0000256" key="4">
    <source>
        <dbReference type="ARBA" id="ARBA00022496"/>
    </source>
</evidence>
<comment type="subcellular location">
    <subcellularLocation>
        <location evidence="1">Cell membrane</location>
        <topology evidence="1">Peripheral membrane protein</topology>
    </subcellularLocation>
</comment>
<evidence type="ECO:0000256" key="5">
    <source>
        <dbReference type="ARBA" id="ARBA00023004"/>
    </source>
</evidence>
<dbReference type="InterPro" id="IPR038729">
    <property type="entry name" value="Rad50/SbcC_AAA"/>
</dbReference>
<proteinExistence type="predicted"/>
<keyword evidence="7" id="KW-0472">Membrane</keyword>
<evidence type="ECO:0000256" key="3">
    <source>
        <dbReference type="ARBA" id="ARBA00022475"/>
    </source>
</evidence>
<dbReference type="Proteomes" id="UP001158045">
    <property type="component" value="Unassembled WGS sequence"/>
</dbReference>
<comment type="caution">
    <text evidence="9">The sequence shown here is derived from an EMBL/GenBank/DDBJ whole genome shotgun (WGS) entry which is preliminary data.</text>
</comment>
<dbReference type="SUPFAM" id="SSF52540">
    <property type="entry name" value="P-loop containing nucleoside triphosphate hydrolases"/>
    <property type="match status" value="1"/>
</dbReference>
<keyword evidence="5" id="KW-0408">Iron</keyword>
<keyword evidence="4" id="KW-0410">Iron transport</keyword>
<dbReference type="Gene3D" id="3.40.50.300">
    <property type="entry name" value="P-loop containing nucleotide triphosphate hydrolases"/>
    <property type="match status" value="2"/>
</dbReference>
<dbReference type="InterPro" id="IPR051535">
    <property type="entry name" value="Siderophore_ABC-ATPase"/>
</dbReference>
<reference evidence="9 10" key="1">
    <citation type="submission" date="2023-04" db="EMBL/GenBank/DDBJ databases">
        <title>Fusibacter bizertensis strain WBS, isolated from littoral bottom sediments of the Arctic seas - biochemical and genomic analysis.</title>
        <authorList>
            <person name="Brioukhanov A.L."/>
        </authorList>
    </citation>
    <scope>NUCLEOTIDE SEQUENCE [LARGE SCALE GENOMIC DNA]</scope>
    <source>
        <strain evidence="9 10">WBS</strain>
    </source>
</reference>
<evidence type="ECO:0000313" key="10">
    <source>
        <dbReference type="Proteomes" id="UP001158045"/>
    </source>
</evidence>
<dbReference type="InterPro" id="IPR003959">
    <property type="entry name" value="ATPase_AAA_core"/>
</dbReference>
<evidence type="ECO:0000256" key="7">
    <source>
        <dbReference type="ARBA" id="ARBA00023136"/>
    </source>
</evidence>
<dbReference type="PANTHER" id="PTHR42771:SF2">
    <property type="entry name" value="IRON(3+)-HYDROXAMATE IMPORT ATP-BINDING PROTEIN FHUC"/>
    <property type="match status" value="1"/>
</dbReference>
<dbReference type="Pfam" id="PF13304">
    <property type="entry name" value="AAA_21"/>
    <property type="match status" value="1"/>
</dbReference>
<name>A0ABT6N8P1_9FIRM</name>
<keyword evidence="10" id="KW-1185">Reference proteome</keyword>
<dbReference type="PANTHER" id="PTHR42771">
    <property type="entry name" value="IRON(3+)-HYDROXAMATE IMPORT ATP-BINDING PROTEIN FHUC"/>
    <property type="match status" value="1"/>
</dbReference>
<dbReference type="EMBL" id="JARYZI010000001">
    <property type="protein sequence ID" value="MDH8676785.1"/>
    <property type="molecule type" value="Genomic_DNA"/>
</dbReference>
<evidence type="ECO:0000256" key="2">
    <source>
        <dbReference type="ARBA" id="ARBA00022448"/>
    </source>
</evidence>
<protein>
    <submittedName>
        <fullName evidence="9">AAA family ATPase</fullName>
    </submittedName>
</protein>
<organism evidence="9 10">
    <name type="scientific">Fusibacter bizertensis</name>
    <dbReference type="NCBI Taxonomy" id="1488331"/>
    <lineage>
        <taxon>Bacteria</taxon>
        <taxon>Bacillati</taxon>
        <taxon>Bacillota</taxon>
        <taxon>Clostridia</taxon>
        <taxon>Eubacteriales</taxon>
        <taxon>Eubacteriales Family XII. Incertae Sedis</taxon>
        <taxon>Fusibacter</taxon>
    </lineage>
</organism>